<evidence type="ECO:0000313" key="2">
    <source>
        <dbReference type="EMBL" id="EDM75946.1"/>
    </source>
</evidence>
<feature type="region of interest" description="Disordered" evidence="1">
    <location>
        <begin position="95"/>
        <end position="143"/>
    </location>
</feature>
<feature type="compositionally biased region" description="Low complexity" evidence="1">
    <location>
        <begin position="100"/>
        <end position="128"/>
    </location>
</feature>
<comment type="caution">
    <text evidence="2">The sequence shown here is derived from an EMBL/GenBank/DDBJ whole genome shotgun (WGS) entry which is preliminary data.</text>
</comment>
<dbReference type="EMBL" id="ABCS01000077">
    <property type="protein sequence ID" value="EDM75946.1"/>
    <property type="molecule type" value="Genomic_DNA"/>
</dbReference>
<sequence>MVEEAARGHLSGPEAEGVVRRSLDMVADVVAAHGLLGRAALGAAVVEGVFGAGAAETEGALSSTTTEAAALLSALDWARVSPQLGARASRAVRARERAAAEAQGAGASAPTEATTRPGPTEATAPAAGEDLRRRREEEAPVQGVSAALRRLVRALVDGHAARADSEGSEASTLPALPPASAQPEALQRSILALARALLAQRPTPAALRGQLEWLASPAAAELPQPWREALLVELNASLTSAAGSPASGRGPAAHTPRPTPDRGEPAPARRVPPRGLAELLDQGGLAVEDAGLVMLWPFLERLLQRLELVDPESRTFPHLRAQTLGARLLHALARGPAAYAEDPPEFTMTLPKLLCGLEPDAPLDPDGLAEALPATFLDEGERLLEAVLGHAEGLGLRGVDGLRGSFLLRGGVLVSRDGAWLLRVAGEAYDLLLARVPWSWSWVSLPWMAEPLRVEW</sequence>
<dbReference type="AlphaFoldDB" id="A6GDZ7"/>
<dbReference type="InterPro" id="IPR045538">
    <property type="entry name" value="CIS_TMP"/>
</dbReference>
<name>A6GDZ7_9BACT</name>
<dbReference type="eggNOG" id="COG4942">
    <property type="taxonomic scope" value="Bacteria"/>
</dbReference>
<feature type="compositionally biased region" description="Low complexity" evidence="1">
    <location>
        <begin position="241"/>
        <end position="253"/>
    </location>
</feature>
<proteinExistence type="predicted"/>
<feature type="compositionally biased region" description="Basic and acidic residues" evidence="1">
    <location>
        <begin position="129"/>
        <end position="138"/>
    </location>
</feature>
<gene>
    <name evidence="2" type="ORF">PPSIR1_25246</name>
</gene>
<feature type="compositionally biased region" description="Low complexity" evidence="1">
    <location>
        <begin position="168"/>
        <end position="181"/>
    </location>
</feature>
<dbReference type="Pfam" id="PF19268">
    <property type="entry name" value="CIS_TMP"/>
    <property type="match status" value="1"/>
</dbReference>
<feature type="region of interest" description="Disordered" evidence="1">
    <location>
        <begin position="241"/>
        <end position="271"/>
    </location>
</feature>
<dbReference type="Proteomes" id="UP000005801">
    <property type="component" value="Unassembled WGS sequence"/>
</dbReference>
<evidence type="ECO:0000256" key="1">
    <source>
        <dbReference type="SAM" id="MobiDB-lite"/>
    </source>
</evidence>
<evidence type="ECO:0000313" key="3">
    <source>
        <dbReference type="Proteomes" id="UP000005801"/>
    </source>
</evidence>
<organism evidence="2 3">
    <name type="scientific">Plesiocystis pacifica SIR-1</name>
    <dbReference type="NCBI Taxonomy" id="391625"/>
    <lineage>
        <taxon>Bacteria</taxon>
        <taxon>Pseudomonadati</taxon>
        <taxon>Myxococcota</taxon>
        <taxon>Polyangia</taxon>
        <taxon>Nannocystales</taxon>
        <taxon>Nannocystaceae</taxon>
        <taxon>Plesiocystis</taxon>
    </lineage>
</organism>
<feature type="region of interest" description="Disordered" evidence="1">
    <location>
        <begin position="162"/>
        <end position="181"/>
    </location>
</feature>
<protein>
    <submittedName>
        <fullName evidence="2">Uncharacterized protein</fullName>
    </submittedName>
</protein>
<keyword evidence="3" id="KW-1185">Reference proteome</keyword>
<reference evidence="2 3" key="1">
    <citation type="submission" date="2007-06" db="EMBL/GenBank/DDBJ databases">
        <authorList>
            <person name="Shimkets L."/>
            <person name="Ferriera S."/>
            <person name="Johnson J."/>
            <person name="Kravitz S."/>
            <person name="Beeson K."/>
            <person name="Sutton G."/>
            <person name="Rogers Y.-H."/>
            <person name="Friedman R."/>
            <person name="Frazier M."/>
            <person name="Venter J.C."/>
        </authorList>
    </citation>
    <scope>NUCLEOTIDE SEQUENCE [LARGE SCALE GENOMIC DNA]</scope>
    <source>
        <strain evidence="2 3">SIR-1</strain>
    </source>
</reference>
<accession>A6GDZ7</accession>
<dbReference type="STRING" id="391625.PPSIR1_25246"/>